<proteinExistence type="predicted"/>
<organism evidence="1 2">
    <name type="scientific">Podospora appendiculata</name>
    <dbReference type="NCBI Taxonomy" id="314037"/>
    <lineage>
        <taxon>Eukaryota</taxon>
        <taxon>Fungi</taxon>
        <taxon>Dikarya</taxon>
        <taxon>Ascomycota</taxon>
        <taxon>Pezizomycotina</taxon>
        <taxon>Sordariomycetes</taxon>
        <taxon>Sordariomycetidae</taxon>
        <taxon>Sordariales</taxon>
        <taxon>Podosporaceae</taxon>
        <taxon>Podospora</taxon>
    </lineage>
</organism>
<keyword evidence="2" id="KW-1185">Reference proteome</keyword>
<dbReference type="AlphaFoldDB" id="A0AAE0XBW3"/>
<sequence length="309" mass="33771">MAYMAPKVRGVFTLDSKPEDKTTFSLAVDICFCTVAYCPATGHLGASRYVTHIGKGWKVCIWTFNPRGTLQLSFEIAGYNKGRVDSLAFSPDGRSLVANIMAGDLAGVTCPIDIVKTRNGGRRAEDGRLRFIPGNNRLVSSGFMDGKIRVWAPDNARGFRETQVLEEESVSPRDVGVSSLSLSSDGKWLAWVNHVATTIRIWAVDANEVWRLIQKMESRDNRLRIWSVAFSPGVGQLQLLAGCSEGAILSWVARDGGKLEPAPIRNGPLRDDTKPAVEELYFSPDGSYLATIDASKSLAVWKVGSVETT</sequence>
<dbReference type="SUPFAM" id="SSF101908">
    <property type="entry name" value="Putative isomerase YbhE"/>
    <property type="match status" value="1"/>
</dbReference>
<protein>
    <submittedName>
        <fullName evidence="1">Uncharacterized protein</fullName>
    </submittedName>
</protein>
<dbReference type="Proteomes" id="UP001270362">
    <property type="component" value="Unassembled WGS sequence"/>
</dbReference>
<name>A0AAE0XBW3_9PEZI</name>
<gene>
    <name evidence="1" type="ORF">B0T22DRAFT_480677</name>
</gene>
<dbReference type="Gene3D" id="2.130.10.10">
    <property type="entry name" value="YVTN repeat-like/Quinoprotein amine dehydrogenase"/>
    <property type="match status" value="1"/>
</dbReference>
<evidence type="ECO:0000313" key="1">
    <source>
        <dbReference type="EMBL" id="KAK3689467.1"/>
    </source>
</evidence>
<reference evidence="1" key="2">
    <citation type="submission" date="2023-06" db="EMBL/GenBank/DDBJ databases">
        <authorList>
            <consortium name="Lawrence Berkeley National Laboratory"/>
            <person name="Haridas S."/>
            <person name="Hensen N."/>
            <person name="Bonometti L."/>
            <person name="Westerberg I."/>
            <person name="Brannstrom I.O."/>
            <person name="Guillou S."/>
            <person name="Cros-Aarteil S."/>
            <person name="Calhoun S."/>
            <person name="Kuo A."/>
            <person name="Mondo S."/>
            <person name="Pangilinan J."/>
            <person name="Riley R."/>
            <person name="Labutti K."/>
            <person name="Andreopoulos B."/>
            <person name="Lipzen A."/>
            <person name="Chen C."/>
            <person name="Yanf M."/>
            <person name="Daum C."/>
            <person name="Ng V."/>
            <person name="Clum A."/>
            <person name="Steindorff A."/>
            <person name="Ohm R."/>
            <person name="Martin F."/>
            <person name="Silar P."/>
            <person name="Natvig D."/>
            <person name="Lalanne C."/>
            <person name="Gautier V."/>
            <person name="Ament-Velasquez S.L."/>
            <person name="Kruys A."/>
            <person name="Hutchinson M.I."/>
            <person name="Powell A.J."/>
            <person name="Barry K."/>
            <person name="Miller A.N."/>
            <person name="Grigoriev I.V."/>
            <person name="Debuchy R."/>
            <person name="Gladieux P."/>
            <person name="Thoren M.H."/>
            <person name="Johannesson H."/>
        </authorList>
    </citation>
    <scope>NUCLEOTIDE SEQUENCE</scope>
    <source>
        <strain evidence="1">CBS 314.62</strain>
    </source>
</reference>
<dbReference type="EMBL" id="JAULSO010000002">
    <property type="protein sequence ID" value="KAK3689467.1"/>
    <property type="molecule type" value="Genomic_DNA"/>
</dbReference>
<evidence type="ECO:0000313" key="2">
    <source>
        <dbReference type="Proteomes" id="UP001270362"/>
    </source>
</evidence>
<dbReference type="InterPro" id="IPR015943">
    <property type="entry name" value="WD40/YVTN_repeat-like_dom_sf"/>
</dbReference>
<dbReference type="Pfam" id="PF00400">
    <property type="entry name" value="WD40"/>
    <property type="match status" value="1"/>
</dbReference>
<dbReference type="PANTHER" id="PTHR19879">
    <property type="entry name" value="TRANSCRIPTION INITIATION FACTOR TFIID"/>
    <property type="match status" value="1"/>
</dbReference>
<dbReference type="PANTHER" id="PTHR19879:SF9">
    <property type="entry name" value="TRANSCRIPTION INITIATION FACTOR TFIID SUBUNIT 5"/>
    <property type="match status" value="1"/>
</dbReference>
<reference evidence="1" key="1">
    <citation type="journal article" date="2023" name="Mol. Phylogenet. Evol.">
        <title>Genome-scale phylogeny and comparative genomics of the fungal order Sordariales.</title>
        <authorList>
            <person name="Hensen N."/>
            <person name="Bonometti L."/>
            <person name="Westerberg I."/>
            <person name="Brannstrom I.O."/>
            <person name="Guillou S."/>
            <person name="Cros-Aarteil S."/>
            <person name="Calhoun S."/>
            <person name="Haridas S."/>
            <person name="Kuo A."/>
            <person name="Mondo S."/>
            <person name="Pangilinan J."/>
            <person name="Riley R."/>
            <person name="LaButti K."/>
            <person name="Andreopoulos B."/>
            <person name="Lipzen A."/>
            <person name="Chen C."/>
            <person name="Yan M."/>
            <person name="Daum C."/>
            <person name="Ng V."/>
            <person name="Clum A."/>
            <person name="Steindorff A."/>
            <person name="Ohm R.A."/>
            <person name="Martin F."/>
            <person name="Silar P."/>
            <person name="Natvig D.O."/>
            <person name="Lalanne C."/>
            <person name="Gautier V."/>
            <person name="Ament-Velasquez S.L."/>
            <person name="Kruys A."/>
            <person name="Hutchinson M.I."/>
            <person name="Powell A.J."/>
            <person name="Barry K."/>
            <person name="Miller A.N."/>
            <person name="Grigoriev I.V."/>
            <person name="Debuchy R."/>
            <person name="Gladieux P."/>
            <person name="Hiltunen Thoren M."/>
            <person name="Johannesson H."/>
        </authorList>
    </citation>
    <scope>NUCLEOTIDE SEQUENCE</scope>
    <source>
        <strain evidence="1">CBS 314.62</strain>
    </source>
</reference>
<accession>A0AAE0XBW3</accession>
<dbReference type="SMART" id="SM00320">
    <property type="entry name" value="WD40"/>
    <property type="match status" value="4"/>
</dbReference>
<dbReference type="InterPro" id="IPR001680">
    <property type="entry name" value="WD40_rpt"/>
</dbReference>
<comment type="caution">
    <text evidence="1">The sequence shown here is derived from an EMBL/GenBank/DDBJ whole genome shotgun (WGS) entry which is preliminary data.</text>
</comment>